<dbReference type="RefSeq" id="WP_344658548.1">
    <property type="nucleotide sequence ID" value="NZ_BAAAQM010000021.1"/>
</dbReference>
<evidence type="ECO:0000313" key="1">
    <source>
        <dbReference type="EMBL" id="GAA1975568.1"/>
    </source>
</evidence>
<gene>
    <name evidence="1" type="ORF">GCM10009838_39700</name>
</gene>
<keyword evidence="2" id="KW-1185">Reference proteome</keyword>
<accession>A0ABN2RVC7</accession>
<dbReference type="InterPro" id="IPR029069">
    <property type="entry name" value="HotDog_dom_sf"/>
</dbReference>
<evidence type="ECO:0008006" key="3">
    <source>
        <dbReference type="Google" id="ProtNLM"/>
    </source>
</evidence>
<dbReference type="Gene3D" id="3.10.129.10">
    <property type="entry name" value="Hotdog Thioesterase"/>
    <property type="match status" value="1"/>
</dbReference>
<protein>
    <recommendedName>
        <fullName evidence="3">Thioesterase family protein</fullName>
    </recommendedName>
</protein>
<organism evidence="1 2">
    <name type="scientific">Catenulispora subtropica</name>
    <dbReference type="NCBI Taxonomy" id="450798"/>
    <lineage>
        <taxon>Bacteria</taxon>
        <taxon>Bacillati</taxon>
        <taxon>Actinomycetota</taxon>
        <taxon>Actinomycetes</taxon>
        <taxon>Catenulisporales</taxon>
        <taxon>Catenulisporaceae</taxon>
        <taxon>Catenulispora</taxon>
    </lineage>
</organism>
<evidence type="ECO:0000313" key="2">
    <source>
        <dbReference type="Proteomes" id="UP001499854"/>
    </source>
</evidence>
<name>A0ABN2RVC7_9ACTN</name>
<dbReference type="SUPFAM" id="SSF54637">
    <property type="entry name" value="Thioesterase/thiol ester dehydrase-isomerase"/>
    <property type="match status" value="1"/>
</dbReference>
<sequence length="247" mass="26041">MLTITRRFNGPPQSGNGGYVSGVLARRFLEEIGSTPGAKVQVTLRKPPPLDKPLTLRQPEETEVLRLLDGSTVVAEAELVEAAGELVEPVSYDEAVAASKDYAGFAGHPFPTCFVCGPEHPTGLHIFPGPVPGRRDVVAAPWTPAEDTVDPEFVWAALDCPGGWSAGDLEGRPVVLGRMSVELLNDGEPLIAGEPHVVLGRHLRTEGRKTFTVSALYGPSGEPVASAEAVWIAVDPAAVRPEGAVTG</sequence>
<reference evidence="1 2" key="1">
    <citation type="journal article" date="2019" name="Int. J. Syst. Evol. Microbiol.">
        <title>The Global Catalogue of Microorganisms (GCM) 10K type strain sequencing project: providing services to taxonomists for standard genome sequencing and annotation.</title>
        <authorList>
            <consortium name="The Broad Institute Genomics Platform"/>
            <consortium name="The Broad Institute Genome Sequencing Center for Infectious Disease"/>
            <person name="Wu L."/>
            <person name="Ma J."/>
        </authorList>
    </citation>
    <scope>NUCLEOTIDE SEQUENCE [LARGE SCALE GENOMIC DNA]</scope>
    <source>
        <strain evidence="1 2">JCM 16013</strain>
    </source>
</reference>
<proteinExistence type="predicted"/>
<dbReference type="Proteomes" id="UP001499854">
    <property type="component" value="Unassembled WGS sequence"/>
</dbReference>
<dbReference type="EMBL" id="BAAAQM010000021">
    <property type="protein sequence ID" value="GAA1975568.1"/>
    <property type="molecule type" value="Genomic_DNA"/>
</dbReference>
<comment type="caution">
    <text evidence="1">The sequence shown here is derived from an EMBL/GenBank/DDBJ whole genome shotgun (WGS) entry which is preliminary data.</text>
</comment>